<proteinExistence type="predicted"/>
<dbReference type="Proteomes" id="UP001595555">
    <property type="component" value="Unassembled WGS sequence"/>
</dbReference>
<evidence type="ECO:0000256" key="1">
    <source>
        <dbReference type="SAM" id="SignalP"/>
    </source>
</evidence>
<protein>
    <recommendedName>
        <fullName evidence="4">Lipoprotein</fullName>
    </recommendedName>
</protein>
<evidence type="ECO:0000313" key="3">
    <source>
        <dbReference type="Proteomes" id="UP001595555"/>
    </source>
</evidence>
<dbReference type="PROSITE" id="PS51257">
    <property type="entry name" value="PROKAR_LIPOPROTEIN"/>
    <property type="match status" value="1"/>
</dbReference>
<keyword evidence="3" id="KW-1185">Reference proteome</keyword>
<organism evidence="2 3">
    <name type="scientific">Cellvibrio fontiphilus</name>
    <dbReference type="NCBI Taxonomy" id="1815559"/>
    <lineage>
        <taxon>Bacteria</taxon>
        <taxon>Pseudomonadati</taxon>
        <taxon>Pseudomonadota</taxon>
        <taxon>Gammaproteobacteria</taxon>
        <taxon>Cellvibrionales</taxon>
        <taxon>Cellvibrionaceae</taxon>
        <taxon>Cellvibrio</taxon>
    </lineage>
</organism>
<name>A0ABV7FIT7_9GAMM</name>
<evidence type="ECO:0000313" key="2">
    <source>
        <dbReference type="EMBL" id="MFC3116372.1"/>
    </source>
</evidence>
<feature type="signal peptide" evidence="1">
    <location>
        <begin position="1"/>
        <end position="22"/>
    </location>
</feature>
<feature type="chain" id="PRO_5045573091" description="Lipoprotein" evidence="1">
    <location>
        <begin position="23"/>
        <end position="184"/>
    </location>
</feature>
<sequence>MQKIAHLFRALLLAGMALTLFACSTHRSAQDSWPEDMPSRAYFVKVYEADKVNKEIQNQDEYLTWILRFYNGWELYRRGWIKMTDELVAQIDDPEQVQEVRHKIDRIGRLVSGEWAKKSDTRTIYLRHVSIWGNALLESLDRDQALPLIDRVNQDVDDLLAHKIQPDVITADRYFPRDEDDPFL</sequence>
<dbReference type="RefSeq" id="WP_378119554.1">
    <property type="nucleotide sequence ID" value="NZ_JBHRTF010000004.1"/>
</dbReference>
<reference evidence="3" key="1">
    <citation type="journal article" date="2019" name="Int. J. Syst. Evol. Microbiol.">
        <title>The Global Catalogue of Microorganisms (GCM) 10K type strain sequencing project: providing services to taxonomists for standard genome sequencing and annotation.</title>
        <authorList>
            <consortium name="The Broad Institute Genomics Platform"/>
            <consortium name="The Broad Institute Genome Sequencing Center for Infectious Disease"/>
            <person name="Wu L."/>
            <person name="Ma J."/>
        </authorList>
    </citation>
    <scope>NUCLEOTIDE SEQUENCE [LARGE SCALE GENOMIC DNA]</scope>
    <source>
        <strain evidence="3">KCTC 52237</strain>
    </source>
</reference>
<evidence type="ECO:0008006" key="4">
    <source>
        <dbReference type="Google" id="ProtNLM"/>
    </source>
</evidence>
<keyword evidence="1" id="KW-0732">Signal</keyword>
<gene>
    <name evidence="2" type="ORF">ACFODX_12440</name>
</gene>
<dbReference type="EMBL" id="JBHRTF010000004">
    <property type="protein sequence ID" value="MFC3116372.1"/>
    <property type="molecule type" value="Genomic_DNA"/>
</dbReference>
<accession>A0ABV7FIT7</accession>
<comment type="caution">
    <text evidence="2">The sequence shown here is derived from an EMBL/GenBank/DDBJ whole genome shotgun (WGS) entry which is preliminary data.</text>
</comment>